<proteinExistence type="predicted"/>
<organism evidence="2 3">
    <name type="scientific">Araneus ventricosus</name>
    <name type="common">Orbweaver spider</name>
    <name type="synonym">Epeira ventricosa</name>
    <dbReference type="NCBI Taxonomy" id="182803"/>
    <lineage>
        <taxon>Eukaryota</taxon>
        <taxon>Metazoa</taxon>
        <taxon>Ecdysozoa</taxon>
        <taxon>Arthropoda</taxon>
        <taxon>Chelicerata</taxon>
        <taxon>Arachnida</taxon>
        <taxon>Araneae</taxon>
        <taxon>Araneomorphae</taxon>
        <taxon>Entelegynae</taxon>
        <taxon>Araneoidea</taxon>
        <taxon>Araneidae</taxon>
        <taxon>Araneus</taxon>
    </lineage>
</organism>
<reference evidence="2 3" key="1">
    <citation type="journal article" date="2019" name="Sci. Rep.">
        <title>Orb-weaving spider Araneus ventricosus genome elucidates the spidroin gene catalogue.</title>
        <authorList>
            <person name="Kono N."/>
            <person name="Nakamura H."/>
            <person name="Ohtoshi R."/>
            <person name="Moran D.A.P."/>
            <person name="Shinohara A."/>
            <person name="Yoshida Y."/>
            <person name="Fujiwara M."/>
            <person name="Mori M."/>
            <person name="Tomita M."/>
            <person name="Arakawa K."/>
        </authorList>
    </citation>
    <scope>NUCLEOTIDE SEQUENCE [LARGE SCALE GENOMIC DNA]</scope>
</reference>
<feature type="region of interest" description="Disordered" evidence="1">
    <location>
        <begin position="66"/>
        <end position="88"/>
    </location>
</feature>
<gene>
    <name evidence="2" type="ORF">AVEN_105914_1</name>
</gene>
<keyword evidence="3" id="KW-1185">Reference proteome</keyword>
<name>A0A4Y2QVU3_ARAVE</name>
<accession>A0A4Y2QVU3</accession>
<evidence type="ECO:0000256" key="1">
    <source>
        <dbReference type="SAM" id="MobiDB-lite"/>
    </source>
</evidence>
<evidence type="ECO:0000313" key="2">
    <source>
        <dbReference type="EMBL" id="GBN67477.1"/>
    </source>
</evidence>
<feature type="compositionally biased region" description="Basic and acidic residues" evidence="1">
    <location>
        <begin position="66"/>
        <end position="76"/>
    </location>
</feature>
<evidence type="ECO:0000313" key="3">
    <source>
        <dbReference type="Proteomes" id="UP000499080"/>
    </source>
</evidence>
<dbReference type="AlphaFoldDB" id="A0A4Y2QVU3"/>
<protein>
    <submittedName>
        <fullName evidence="2">Uncharacterized protein</fullName>
    </submittedName>
</protein>
<sequence>MILYSRIFGKKHEAQVTVKTALAQTSNTNKQQFANKDSNSTFNTAQLLTAYQLALQKTLQREIPKACSHSKGDRSRLTGIQSPKTTQHLHDPSKALFIVSPTGRYVTWNRLEKSVFRLLFEVSRKF</sequence>
<dbReference type="Proteomes" id="UP000499080">
    <property type="component" value="Unassembled WGS sequence"/>
</dbReference>
<comment type="caution">
    <text evidence="2">The sequence shown here is derived from an EMBL/GenBank/DDBJ whole genome shotgun (WGS) entry which is preliminary data.</text>
</comment>
<dbReference type="EMBL" id="BGPR01014972">
    <property type="protein sequence ID" value="GBN67477.1"/>
    <property type="molecule type" value="Genomic_DNA"/>
</dbReference>